<reference evidence="8 9" key="1">
    <citation type="journal article" date="2014" name="PLoS Genet.">
        <title>Phylogenetically driven sequencing of extremely halophilic archaea reveals strategies for static and dynamic osmo-response.</title>
        <authorList>
            <person name="Becker E.A."/>
            <person name="Seitzer P.M."/>
            <person name="Tritt A."/>
            <person name="Larsen D."/>
            <person name="Krusor M."/>
            <person name="Yao A.I."/>
            <person name="Wu D."/>
            <person name="Madern D."/>
            <person name="Eisen J.A."/>
            <person name="Darling A.E."/>
            <person name="Facciotti M.T."/>
        </authorList>
    </citation>
    <scope>NUCLEOTIDE SEQUENCE [LARGE SCALE GENOMIC DNA]</scope>
    <source>
        <strain evidence="8 9">JCM 12890</strain>
    </source>
</reference>
<dbReference type="NCBIfam" id="NF041323">
    <property type="entry name" value="Nitr_red_NasA_Halo"/>
    <property type="match status" value="1"/>
</dbReference>
<evidence type="ECO:0000256" key="5">
    <source>
        <dbReference type="ARBA" id="ARBA00023014"/>
    </source>
</evidence>
<dbReference type="Proteomes" id="UP000011511">
    <property type="component" value="Unassembled WGS sequence"/>
</dbReference>
<dbReference type="GO" id="GO:0051539">
    <property type="term" value="F:4 iron, 4 sulfur cluster binding"/>
    <property type="evidence" value="ECO:0007669"/>
    <property type="project" value="UniProtKB-KW"/>
</dbReference>
<proteinExistence type="predicted"/>
<dbReference type="SUPFAM" id="SSF53706">
    <property type="entry name" value="Formate dehydrogenase/DMSO reductase, domains 1-3"/>
    <property type="match status" value="1"/>
</dbReference>
<dbReference type="Gene3D" id="3.40.50.740">
    <property type="match status" value="1"/>
</dbReference>
<dbReference type="Gene3D" id="2.40.40.20">
    <property type="match status" value="1"/>
</dbReference>
<evidence type="ECO:0000259" key="7">
    <source>
        <dbReference type="PROSITE" id="PS51669"/>
    </source>
</evidence>
<evidence type="ECO:0000256" key="6">
    <source>
        <dbReference type="SAM" id="MobiDB-lite"/>
    </source>
</evidence>
<keyword evidence="9" id="KW-1185">Reference proteome</keyword>
<dbReference type="GO" id="GO:0043546">
    <property type="term" value="F:molybdopterin cofactor binding"/>
    <property type="evidence" value="ECO:0007669"/>
    <property type="project" value="InterPro"/>
</dbReference>
<dbReference type="AlphaFoldDB" id="L9ZI02"/>
<dbReference type="PATRIC" id="fig|1227494.3.peg.2639"/>
<evidence type="ECO:0000313" key="9">
    <source>
        <dbReference type="Proteomes" id="UP000011511"/>
    </source>
</evidence>
<dbReference type="Pfam" id="PF04879">
    <property type="entry name" value="Molybdop_Fe4S4"/>
    <property type="match status" value="1"/>
</dbReference>
<dbReference type="Pfam" id="PF01568">
    <property type="entry name" value="Molydop_binding"/>
    <property type="match status" value="1"/>
</dbReference>
<dbReference type="GO" id="GO:0016020">
    <property type="term" value="C:membrane"/>
    <property type="evidence" value="ECO:0007669"/>
    <property type="project" value="TreeGrafter"/>
</dbReference>
<name>L9ZI02_NATA2</name>
<dbReference type="GO" id="GO:0016491">
    <property type="term" value="F:oxidoreductase activity"/>
    <property type="evidence" value="ECO:0007669"/>
    <property type="project" value="UniProtKB-KW"/>
</dbReference>
<gene>
    <name evidence="8" type="ORF">C485_13145</name>
</gene>
<dbReference type="GO" id="GO:0046872">
    <property type="term" value="F:metal ion binding"/>
    <property type="evidence" value="ECO:0007669"/>
    <property type="project" value="UniProtKB-KW"/>
</dbReference>
<dbReference type="Gene3D" id="2.20.25.90">
    <property type="entry name" value="ADC-like domains"/>
    <property type="match status" value="1"/>
</dbReference>
<dbReference type="EMBL" id="AOIK01000032">
    <property type="protein sequence ID" value="ELY85222.1"/>
    <property type="molecule type" value="Genomic_DNA"/>
</dbReference>
<evidence type="ECO:0000256" key="3">
    <source>
        <dbReference type="ARBA" id="ARBA00023002"/>
    </source>
</evidence>
<dbReference type="PROSITE" id="PS51669">
    <property type="entry name" value="4FE4S_MOW_BIS_MGD"/>
    <property type="match status" value="1"/>
</dbReference>
<dbReference type="eggNOG" id="arCOG01491">
    <property type="taxonomic scope" value="Archaea"/>
</dbReference>
<evidence type="ECO:0000256" key="4">
    <source>
        <dbReference type="ARBA" id="ARBA00023004"/>
    </source>
</evidence>
<dbReference type="InterPro" id="IPR050123">
    <property type="entry name" value="Prok_molybdopt-oxidoreductase"/>
</dbReference>
<sequence>MAAVTDLVPTTCMRCAVGCGHVQQVPDRGYGLESVRGDPGHPVNQGLACQRGISETATPDGEWLTRPLVREDGGLVPTTWEAALQHAADGLGTALADGGDSVAVLGSGQQTNEAAYALGKLARGGFGTRYYDANTTLCMASAVTAYYDAFGSDAPPPTYDDIPEAQRHVVWGANPAAAHPVMFRWIRQSAQRDDSELIVVDPVHSETAAAADHHISLEPGGDLALARAVLARVIETDGVAEDFIAEATVGFDDLRADLFDAAVAAEMAGVSMDDVDRLAAALEVPTLLYWGMGINQSVNGTAAAGALIDLCLATGNLRPGSGPFSLTGQANSMGTRVCSSKGTWPGHRPFTEADHRREVAEAWDVPVSRLPDEPGPGPVGIVDAIGDDVEAVYAVATNPVAGMPDAVHVREKLDDAFLLVQDAFHSETVDYADVVLPAATWGESEGTTINMERTVSRVRAATETPSGVRSDLTLIGQLADRLAPELFDGRPDPETVFDEFTALTAGTPADCSGISYDRLEAETAVRWPAPDADASGGYRYYGADGNAPDDVPPESVDATWSFNTQSGRARFSTGEARPLPEPTDETYPFTLTTARRPDAYNTGVRTREDGPPTARVSPATAAAFAAELEARTDRETGDTERYARIVSRRASVTARLEADEAIPDGVVWLPIHHSEVNDLTLPDVDPRSNEPNFKQCAVRLEPPRERDVKAVTEASA</sequence>
<dbReference type="PANTHER" id="PTHR43105:SF9">
    <property type="entry name" value="NADPH-FE(3+) OXIDOREDUCTASE SUBUNIT ALPHA"/>
    <property type="match status" value="1"/>
</dbReference>
<evidence type="ECO:0000256" key="2">
    <source>
        <dbReference type="ARBA" id="ARBA00022723"/>
    </source>
</evidence>
<evidence type="ECO:0000256" key="1">
    <source>
        <dbReference type="ARBA" id="ARBA00022485"/>
    </source>
</evidence>
<dbReference type="InterPro" id="IPR054894">
    <property type="entry name" value="Nitr_red_NasA"/>
</dbReference>
<keyword evidence="2" id="KW-0479">Metal-binding</keyword>
<comment type="caution">
    <text evidence="8">The sequence shown here is derived from an EMBL/GenBank/DDBJ whole genome shotgun (WGS) entry which is preliminary data.</text>
</comment>
<dbReference type="Pfam" id="PF00384">
    <property type="entry name" value="Molybdopterin"/>
    <property type="match status" value="1"/>
</dbReference>
<dbReference type="PANTHER" id="PTHR43105">
    <property type="entry name" value="RESPIRATORY NITRATE REDUCTASE"/>
    <property type="match status" value="1"/>
</dbReference>
<dbReference type="InterPro" id="IPR009010">
    <property type="entry name" value="Asp_de-COase-like_dom_sf"/>
</dbReference>
<accession>L9ZI02</accession>
<keyword evidence="5" id="KW-0411">Iron-sulfur</keyword>
<dbReference type="InterPro" id="IPR006656">
    <property type="entry name" value="Mopterin_OxRdtase"/>
</dbReference>
<dbReference type="SUPFAM" id="SSF50692">
    <property type="entry name" value="ADC-like"/>
    <property type="match status" value="1"/>
</dbReference>
<dbReference type="SMART" id="SM00926">
    <property type="entry name" value="Molybdop_Fe4S4"/>
    <property type="match status" value="1"/>
</dbReference>
<keyword evidence="4" id="KW-0408">Iron</keyword>
<evidence type="ECO:0000313" key="8">
    <source>
        <dbReference type="EMBL" id="ELY85222.1"/>
    </source>
</evidence>
<dbReference type="Gene3D" id="3.40.228.10">
    <property type="entry name" value="Dimethylsulfoxide Reductase, domain 2"/>
    <property type="match status" value="1"/>
</dbReference>
<dbReference type="InterPro" id="IPR006963">
    <property type="entry name" value="Mopterin_OxRdtase_4Fe-4S_dom"/>
</dbReference>
<organism evidence="8 9">
    <name type="scientific">Natrinema altunense (strain JCM 12890 / CGMCC 1.3731 / AJ2)</name>
    <dbReference type="NCBI Taxonomy" id="1227494"/>
    <lineage>
        <taxon>Archaea</taxon>
        <taxon>Methanobacteriati</taxon>
        <taxon>Methanobacteriota</taxon>
        <taxon>Stenosarchaea group</taxon>
        <taxon>Halobacteria</taxon>
        <taxon>Halobacteriales</taxon>
        <taxon>Natrialbaceae</taxon>
        <taxon>Natrinema</taxon>
    </lineage>
</organism>
<feature type="region of interest" description="Disordered" evidence="6">
    <location>
        <begin position="568"/>
        <end position="588"/>
    </location>
</feature>
<keyword evidence="1" id="KW-0004">4Fe-4S</keyword>
<feature type="domain" description="4Fe-4S Mo/W bis-MGD-type" evidence="7">
    <location>
        <begin position="5"/>
        <end position="63"/>
    </location>
</feature>
<keyword evidence="3" id="KW-0560">Oxidoreductase</keyword>
<protein>
    <submittedName>
        <fullName evidence="8">Nitrate reductase</fullName>
    </submittedName>
</protein>
<dbReference type="InterPro" id="IPR006657">
    <property type="entry name" value="MoPterin_dinucl-bd_dom"/>
</dbReference>